<protein>
    <recommendedName>
        <fullName evidence="2">HTH tetR-type domain-containing protein</fullName>
    </recommendedName>
</protein>
<dbReference type="InterPro" id="IPR001647">
    <property type="entry name" value="HTH_TetR"/>
</dbReference>
<evidence type="ECO:0000259" key="2">
    <source>
        <dbReference type="Pfam" id="PF00440"/>
    </source>
</evidence>
<proteinExistence type="predicted"/>
<evidence type="ECO:0000256" key="1">
    <source>
        <dbReference type="ARBA" id="ARBA00023125"/>
    </source>
</evidence>
<reference evidence="3 4" key="1">
    <citation type="journal article" date="2019" name="Int. J. Syst. Evol. Microbiol.">
        <title>The Global Catalogue of Microorganisms (GCM) 10K type strain sequencing project: providing services to taxonomists for standard genome sequencing and annotation.</title>
        <authorList>
            <consortium name="The Broad Institute Genomics Platform"/>
            <consortium name="The Broad Institute Genome Sequencing Center for Infectious Disease"/>
            <person name="Wu L."/>
            <person name="Ma J."/>
        </authorList>
    </citation>
    <scope>NUCLEOTIDE SEQUENCE [LARGE SCALE GENOMIC DNA]</scope>
    <source>
        <strain evidence="3 4">JCM 10696</strain>
    </source>
</reference>
<dbReference type="Gene3D" id="1.10.357.10">
    <property type="entry name" value="Tetracycline Repressor, domain 2"/>
    <property type="match status" value="1"/>
</dbReference>
<accession>A0ABN1RPE3</accession>
<gene>
    <name evidence="3" type="ORF">GCM10009550_53190</name>
</gene>
<dbReference type="Proteomes" id="UP001500665">
    <property type="component" value="Unassembled WGS sequence"/>
</dbReference>
<dbReference type="Pfam" id="PF00440">
    <property type="entry name" value="TetR_N"/>
    <property type="match status" value="1"/>
</dbReference>
<feature type="domain" description="HTH tetR-type" evidence="2">
    <location>
        <begin position="14"/>
        <end position="46"/>
    </location>
</feature>
<organism evidence="3 4">
    <name type="scientific">Actinocorallia libanotica</name>
    <dbReference type="NCBI Taxonomy" id="46162"/>
    <lineage>
        <taxon>Bacteria</taxon>
        <taxon>Bacillati</taxon>
        <taxon>Actinomycetota</taxon>
        <taxon>Actinomycetes</taxon>
        <taxon>Streptosporangiales</taxon>
        <taxon>Thermomonosporaceae</taxon>
        <taxon>Actinocorallia</taxon>
    </lineage>
</organism>
<dbReference type="RefSeq" id="WP_344243695.1">
    <property type="nucleotide sequence ID" value="NZ_BAAAHH010000025.1"/>
</dbReference>
<evidence type="ECO:0000313" key="4">
    <source>
        <dbReference type="Proteomes" id="UP001500665"/>
    </source>
</evidence>
<sequence>MTESSETGQERDRIIDSAERLFAALGYDGTSAEMIADSAGAGPGALAALGGRSGVYLLVMERFFQEQNAMLDEIERVYTPDRKGIRLYFDHILDFYLDHPEGTAIWKHRRLSDAADFQGLEERFLAPVYRRSLDLLGPEAVGHPDFEMVSMVISYCIYGFVQGGLLPYDGNDPGPGGAEAREKFRSRMHRLQDLLFQDGFMRNTVGAGPAEDRRR</sequence>
<keyword evidence="4" id="KW-1185">Reference proteome</keyword>
<keyword evidence="1" id="KW-0238">DNA-binding</keyword>
<comment type="caution">
    <text evidence="3">The sequence shown here is derived from an EMBL/GenBank/DDBJ whole genome shotgun (WGS) entry which is preliminary data.</text>
</comment>
<dbReference type="EMBL" id="BAAAHH010000025">
    <property type="protein sequence ID" value="GAA0961106.1"/>
    <property type="molecule type" value="Genomic_DNA"/>
</dbReference>
<name>A0ABN1RPE3_9ACTN</name>
<evidence type="ECO:0000313" key="3">
    <source>
        <dbReference type="EMBL" id="GAA0961106.1"/>
    </source>
</evidence>
<dbReference type="InterPro" id="IPR009057">
    <property type="entry name" value="Homeodomain-like_sf"/>
</dbReference>
<dbReference type="SUPFAM" id="SSF46689">
    <property type="entry name" value="Homeodomain-like"/>
    <property type="match status" value="1"/>
</dbReference>